<keyword evidence="1" id="KW-0805">Transcription regulation</keyword>
<dbReference type="PANTHER" id="PTHR13504:SF38">
    <property type="entry name" value="FIDO DOMAIN-CONTAINING PROTEIN"/>
    <property type="match status" value="1"/>
</dbReference>
<dbReference type="GO" id="GO:0003700">
    <property type="term" value="F:DNA-binding transcription factor activity"/>
    <property type="evidence" value="ECO:0007669"/>
    <property type="project" value="InterPro"/>
</dbReference>
<dbReference type="Pfam" id="PF08220">
    <property type="entry name" value="HTH_DeoR"/>
    <property type="match status" value="1"/>
</dbReference>
<dbReference type="Pfam" id="PF02661">
    <property type="entry name" value="Fic"/>
    <property type="match status" value="1"/>
</dbReference>
<proteinExistence type="predicted"/>
<dbReference type="EMBL" id="CP000743">
    <property type="protein sequence ID" value="ABR56248.1"/>
    <property type="molecule type" value="Genomic_DNA"/>
</dbReference>
<dbReference type="AlphaFoldDB" id="A6UUS6"/>
<dbReference type="Gene3D" id="1.10.3290.10">
    <property type="entry name" value="Fido-like domain"/>
    <property type="match status" value="1"/>
</dbReference>
<evidence type="ECO:0000313" key="5">
    <source>
        <dbReference type="EMBL" id="ABR56248.1"/>
    </source>
</evidence>
<dbReference type="InterPro" id="IPR040198">
    <property type="entry name" value="Fido_containing"/>
</dbReference>
<keyword evidence="6" id="KW-1185">Reference proteome</keyword>
<organism evidence="5 6">
    <name type="scientific">Methanococcus aeolicus (strain ATCC BAA-1280 / DSM 17508 / OCM 812 / Nankai-3)</name>
    <dbReference type="NCBI Taxonomy" id="419665"/>
    <lineage>
        <taxon>Archaea</taxon>
        <taxon>Methanobacteriati</taxon>
        <taxon>Methanobacteriota</taxon>
        <taxon>Methanomada group</taxon>
        <taxon>Methanococci</taxon>
        <taxon>Methanococcales</taxon>
        <taxon>Methanococcaceae</taxon>
        <taxon>Methanococcus</taxon>
    </lineage>
</organism>
<dbReference type="GeneID" id="5326499"/>
<dbReference type="InterPro" id="IPR001034">
    <property type="entry name" value="DeoR_HTH"/>
</dbReference>
<evidence type="ECO:0000313" key="6">
    <source>
        <dbReference type="Proteomes" id="UP000001106"/>
    </source>
</evidence>
<dbReference type="PANTHER" id="PTHR13504">
    <property type="entry name" value="FIDO DOMAIN-CONTAINING PROTEIN DDB_G0283145"/>
    <property type="match status" value="1"/>
</dbReference>
<dbReference type="OrthoDB" id="350952at2157"/>
<feature type="domain" description="Fido" evidence="4">
    <location>
        <begin position="175"/>
        <end position="331"/>
    </location>
</feature>
<name>A6UUS6_META3</name>
<gene>
    <name evidence="5" type="ordered locus">Maeo_0664</name>
</gene>
<dbReference type="SUPFAM" id="SSF140931">
    <property type="entry name" value="Fic-like"/>
    <property type="match status" value="1"/>
</dbReference>
<dbReference type="InterPro" id="IPR036597">
    <property type="entry name" value="Fido-like_dom_sf"/>
</dbReference>
<dbReference type="PROSITE" id="PS51459">
    <property type="entry name" value="FIDO"/>
    <property type="match status" value="1"/>
</dbReference>
<evidence type="ECO:0000256" key="1">
    <source>
        <dbReference type="ARBA" id="ARBA00023015"/>
    </source>
</evidence>
<dbReference type="InterPro" id="IPR003812">
    <property type="entry name" value="Fido"/>
</dbReference>
<dbReference type="eggNOG" id="arCOG03111">
    <property type="taxonomic scope" value="Archaea"/>
</dbReference>
<feature type="coiled-coil region" evidence="3">
    <location>
        <begin position="330"/>
        <end position="374"/>
    </location>
</feature>
<accession>A6UUS6</accession>
<sequence>MKLPEVLEYTKEDEKKALYYYNDEIIGYIKKYNIIEYIHWDNLKYKKGLPIEPKYLWILLNMDRKIHFKELNFHNWTFKYYINGKIQQFLGAFDRLKNIEFSKKINDLINDKYKINAIIEESIASSQIEGAKTTTKMAKEVIKSGKKPKNNDEIMVYNNHVAMKYITNELKNKDFTIDEILKIHDLISKDLIENKYVGEFRTIDDVIVKDIKTNKTLHIPPNHELIEPLINELCNFANNKEDSTHPIIKGIIIHFLIGYIHPFVDGNGRTARALFYWYMLNSRYTIFEYLKVSEFINKSKGKYKNSYLYVESHKCDEYEGDLTYFIGYILDCIEKSINKFNEELKVLENELKHNNIYNNLLNDLKNNNLNLRQLGILEEIIKNPKKKFTIKYIVNSYGVAYATARNDLNIFAEFGILQKKKAGKEFIYVPNIDF</sequence>
<dbReference type="HOGENOM" id="CLU_038572_0_0_2"/>
<evidence type="ECO:0000259" key="4">
    <source>
        <dbReference type="PROSITE" id="PS51459"/>
    </source>
</evidence>
<dbReference type="SUPFAM" id="SSF46785">
    <property type="entry name" value="Winged helix' DNA-binding domain"/>
    <property type="match status" value="1"/>
</dbReference>
<evidence type="ECO:0000256" key="3">
    <source>
        <dbReference type="SAM" id="Coils"/>
    </source>
</evidence>
<keyword evidence="2" id="KW-0804">Transcription</keyword>
<dbReference type="Proteomes" id="UP000001106">
    <property type="component" value="Chromosome"/>
</dbReference>
<protein>
    <submittedName>
        <fullName evidence="5">Filamentation induced by cAMP protein Fic</fullName>
    </submittedName>
</protein>
<dbReference type="RefSeq" id="WP_011973380.1">
    <property type="nucleotide sequence ID" value="NC_009635.1"/>
</dbReference>
<keyword evidence="3" id="KW-0175">Coiled coil</keyword>
<reference evidence="5" key="1">
    <citation type="submission" date="2007-06" db="EMBL/GenBank/DDBJ databases">
        <title>Complete sequence of Methanococcus aeolicus Nankai-3.</title>
        <authorList>
            <consortium name="US DOE Joint Genome Institute"/>
            <person name="Copeland A."/>
            <person name="Lucas S."/>
            <person name="Lapidus A."/>
            <person name="Barry K."/>
            <person name="Glavina del Rio T."/>
            <person name="Dalin E."/>
            <person name="Tice H."/>
            <person name="Pitluck S."/>
            <person name="Chain P."/>
            <person name="Malfatti S."/>
            <person name="Shin M."/>
            <person name="Vergez L."/>
            <person name="Schmutz J."/>
            <person name="Larimer F."/>
            <person name="Land M."/>
            <person name="Hauser L."/>
            <person name="Kyrpides N."/>
            <person name="Lykidis A."/>
            <person name="Sieprawska-Lupa M."/>
            <person name="Whitman W.B."/>
            <person name="Richardson P."/>
        </authorList>
    </citation>
    <scope>NUCLEOTIDE SEQUENCE [LARGE SCALE GENOMIC DNA]</scope>
    <source>
        <strain evidence="5">Nankai-3</strain>
    </source>
</reference>
<dbReference type="KEGG" id="mae:Maeo_0664"/>
<evidence type="ECO:0000256" key="2">
    <source>
        <dbReference type="ARBA" id="ARBA00023163"/>
    </source>
</evidence>
<dbReference type="InterPro" id="IPR036390">
    <property type="entry name" value="WH_DNA-bd_sf"/>
</dbReference>
<dbReference type="STRING" id="419665.Maeo_0664"/>